<gene>
    <name evidence="1" type="ORF">XA3_02220</name>
</gene>
<dbReference type="Proteomes" id="UP001321861">
    <property type="component" value="Chromosome"/>
</dbReference>
<dbReference type="AlphaFoldDB" id="A0AAU9DHK4"/>
<proteinExistence type="predicted"/>
<name>A0AAU9DHK4_9LACO</name>
<evidence type="ECO:0000313" key="2">
    <source>
        <dbReference type="Proteomes" id="UP001321861"/>
    </source>
</evidence>
<keyword evidence="2" id="KW-1185">Reference proteome</keyword>
<dbReference type="RefSeq" id="WP_317635722.1">
    <property type="nucleotide sequence ID" value="NZ_AP026802.1"/>
</dbReference>
<protein>
    <submittedName>
        <fullName evidence="1">Uncharacterized protein</fullName>
    </submittedName>
</protein>
<dbReference type="KEGG" id="xap:XA3_02220"/>
<reference evidence="1 2" key="1">
    <citation type="journal article" date="2023" name="Microbiol. Spectr.">
        <title>Symbiosis of Carpenter Bees with Uncharacterized Lactic Acid Bacteria Showing NAD Auxotrophy.</title>
        <authorList>
            <person name="Kawasaki S."/>
            <person name="Ozawa K."/>
            <person name="Mori T."/>
            <person name="Yamamoto A."/>
            <person name="Ito M."/>
            <person name="Ohkuma M."/>
            <person name="Sakamoto M."/>
            <person name="Matsutani M."/>
        </authorList>
    </citation>
    <scope>NUCLEOTIDE SEQUENCE [LARGE SCALE GENOMIC DNA]</scope>
    <source>
        <strain evidence="1 2">XA3</strain>
    </source>
</reference>
<evidence type="ECO:0000313" key="1">
    <source>
        <dbReference type="EMBL" id="BDR57781.1"/>
    </source>
</evidence>
<accession>A0AAU9DHK4</accession>
<sequence>MTEQKYSRLNPYIMKKVFANREHPNIFAGFVKDMAGLNVVNAEFEDPYDQSKPCLKHEYIQAIAELDNGEKCLIRIQSIFRYNIPDEGYLPTYLARTVKDILENGGQKENGEFYPIYQINVVSFNLFENDSTPFRVATVDDEVLREICDSDDLPSVKFIFLEVKKNAWLDPSL</sequence>
<organism evidence="1 2">
    <name type="scientific">Xylocopilactobacillus apicola</name>
    <dbReference type="NCBI Taxonomy" id="2932184"/>
    <lineage>
        <taxon>Bacteria</taxon>
        <taxon>Bacillati</taxon>
        <taxon>Bacillota</taxon>
        <taxon>Bacilli</taxon>
        <taxon>Lactobacillales</taxon>
        <taxon>Lactobacillaceae</taxon>
        <taxon>Xylocopilactobacillus</taxon>
    </lineage>
</organism>
<dbReference type="EMBL" id="AP026802">
    <property type="protein sequence ID" value="BDR57781.1"/>
    <property type="molecule type" value="Genomic_DNA"/>
</dbReference>